<comment type="caution">
    <text evidence="1">The sequence shown here is derived from an EMBL/GenBank/DDBJ whole genome shotgun (WGS) entry which is preliminary data.</text>
</comment>
<dbReference type="EMBL" id="AGNL01027476">
    <property type="protein sequence ID" value="EJK57653.1"/>
    <property type="molecule type" value="Genomic_DNA"/>
</dbReference>
<dbReference type="Proteomes" id="UP000266841">
    <property type="component" value="Unassembled WGS sequence"/>
</dbReference>
<dbReference type="AlphaFoldDB" id="K0RV08"/>
<dbReference type="OMA" id="ATIRYEW"/>
<proteinExistence type="predicted"/>
<dbReference type="OrthoDB" id="413746at2759"/>
<accession>K0RV08</accession>
<reference evidence="1 2" key="1">
    <citation type="journal article" date="2012" name="Genome Biol.">
        <title>Genome and low-iron response of an oceanic diatom adapted to chronic iron limitation.</title>
        <authorList>
            <person name="Lommer M."/>
            <person name="Specht M."/>
            <person name="Roy A.S."/>
            <person name="Kraemer L."/>
            <person name="Andreson R."/>
            <person name="Gutowska M.A."/>
            <person name="Wolf J."/>
            <person name="Bergner S.V."/>
            <person name="Schilhabel M.B."/>
            <person name="Klostermeier U.C."/>
            <person name="Beiko R.G."/>
            <person name="Rosenstiel P."/>
            <person name="Hippler M."/>
            <person name="Laroche J."/>
        </authorList>
    </citation>
    <scope>NUCLEOTIDE SEQUENCE [LARGE SCALE GENOMIC DNA]</scope>
    <source>
        <strain evidence="1 2">CCMP1005</strain>
    </source>
</reference>
<dbReference type="eggNOG" id="ENOG502S6N3">
    <property type="taxonomic scope" value="Eukaryota"/>
</dbReference>
<organism evidence="1 2">
    <name type="scientific">Thalassiosira oceanica</name>
    <name type="common">Marine diatom</name>
    <dbReference type="NCBI Taxonomy" id="159749"/>
    <lineage>
        <taxon>Eukaryota</taxon>
        <taxon>Sar</taxon>
        <taxon>Stramenopiles</taxon>
        <taxon>Ochrophyta</taxon>
        <taxon>Bacillariophyta</taxon>
        <taxon>Coscinodiscophyceae</taxon>
        <taxon>Thalassiosirophycidae</taxon>
        <taxon>Thalassiosirales</taxon>
        <taxon>Thalassiosiraceae</taxon>
        <taxon>Thalassiosira</taxon>
    </lineage>
</organism>
<evidence type="ECO:0000313" key="2">
    <source>
        <dbReference type="Proteomes" id="UP000266841"/>
    </source>
</evidence>
<protein>
    <recommendedName>
        <fullName evidence="3">Nucleotide-diphospho-sugar transferase domain-containing protein</fullName>
    </recommendedName>
</protein>
<evidence type="ECO:0008006" key="3">
    <source>
        <dbReference type="Google" id="ProtNLM"/>
    </source>
</evidence>
<keyword evidence="2" id="KW-1185">Reference proteome</keyword>
<sequence length="460" mass="50632">MPSTVVHSVTDHDRVTVPLPRNQAPAKGGLPPVPDFVKRKATQNQENTDQGLTGQGLVTFRTPQEAVGEDAKILLQPMMGVHRPSSNAVFAFAEGYDLKVYATFIESLKQTGFAGDVVLAVSDTKKMKTDVFDYLKWYSDGGDKSLRIVAYALDWHCLTKNGDKIKGSQRGSTVNHGFSDCKLDGMYSGKDGAPAEDPREARPVATARYELYYIWSKQYLERSKILVIDSRDTYFQAPFSFESSAAPNLRGVHLPANIGDSCRLDLFEENREAVDIGKSKYNSRWIKSAYGNGTLKKMESKPVICSGSTMGSQAAIEHYSSAMVAQFDKTKCKAVGCDQGFHNFIYYEGGLESWLRGKGCSTYVHEQGSGAVNNLAALRQTSLRSQGVLKVQDGLGSDDIFVANNDGKPSPILHQYDRDDELKKTIQKRAGALLQGWKVGVQASTNSLSSQRFNKMKTIS</sequence>
<name>K0RV08_THAOC</name>
<evidence type="ECO:0000313" key="1">
    <source>
        <dbReference type="EMBL" id="EJK57653.1"/>
    </source>
</evidence>
<gene>
    <name evidence="1" type="ORF">THAOC_22278</name>
</gene>